<accession>A0AAP2DQ58</accession>
<name>A0AAP2DQ58_9BACT</name>
<reference evidence="2 3" key="1">
    <citation type="submission" date="2021-05" db="EMBL/GenBank/DDBJ databases">
        <title>A Polyphasic approach of four new species of the genus Ohtaekwangia: Ohtaekwangia histidinii sp. nov., Ohtaekwangia cretensis sp. nov., Ohtaekwangia indiensis sp. nov., Ohtaekwangia reichenbachii sp. nov. from diverse environment.</title>
        <authorList>
            <person name="Octaviana S."/>
        </authorList>
    </citation>
    <scope>NUCLEOTIDE SEQUENCE [LARGE SCALE GENOMIC DNA]</scope>
    <source>
        <strain evidence="2 3">PWU4</strain>
    </source>
</reference>
<proteinExistence type="predicted"/>
<sequence>MSNRYLIYLPGTQFERRQPETCIRGVVLACLCMIALMLTASTAKSQARTTTMPLEIVIWEREKREVVYDLLDITQAEAGAFWTIYEQYEATRRALFNERLHLAAEHAALGTTRENRQHMLTKKMLLNGVNYKRICRDYYRRLKPVIAARRASRFIQMELYFQSRLNARMDTLTHLAPAAASR</sequence>
<keyword evidence="3" id="KW-1185">Reference proteome</keyword>
<evidence type="ECO:0000313" key="3">
    <source>
        <dbReference type="Proteomes" id="UP001319200"/>
    </source>
</evidence>
<keyword evidence="1" id="KW-0472">Membrane</keyword>
<dbReference type="EMBL" id="JAHESF010000026">
    <property type="protein sequence ID" value="MBT1699529.1"/>
    <property type="molecule type" value="Genomic_DNA"/>
</dbReference>
<organism evidence="2 3">
    <name type="scientific">Chryseosolibacter histidini</name>
    <dbReference type="NCBI Taxonomy" id="2782349"/>
    <lineage>
        <taxon>Bacteria</taxon>
        <taxon>Pseudomonadati</taxon>
        <taxon>Bacteroidota</taxon>
        <taxon>Cytophagia</taxon>
        <taxon>Cytophagales</taxon>
        <taxon>Chryseotaleaceae</taxon>
        <taxon>Chryseosolibacter</taxon>
    </lineage>
</organism>
<keyword evidence="1" id="KW-0812">Transmembrane</keyword>
<feature type="transmembrane region" description="Helical" evidence="1">
    <location>
        <begin position="21"/>
        <end position="40"/>
    </location>
</feature>
<protein>
    <submittedName>
        <fullName evidence="2">Uncharacterized protein</fullName>
    </submittedName>
</protein>
<keyword evidence="1" id="KW-1133">Transmembrane helix</keyword>
<comment type="caution">
    <text evidence="2">The sequence shown here is derived from an EMBL/GenBank/DDBJ whole genome shotgun (WGS) entry which is preliminary data.</text>
</comment>
<evidence type="ECO:0000256" key="1">
    <source>
        <dbReference type="SAM" id="Phobius"/>
    </source>
</evidence>
<dbReference type="AlphaFoldDB" id="A0AAP2DQ58"/>
<dbReference type="Proteomes" id="UP001319200">
    <property type="component" value="Unassembled WGS sequence"/>
</dbReference>
<dbReference type="RefSeq" id="WP_254167534.1">
    <property type="nucleotide sequence ID" value="NZ_JAHESF010000026.1"/>
</dbReference>
<gene>
    <name evidence="2" type="ORF">KK083_21705</name>
</gene>
<evidence type="ECO:0000313" key="2">
    <source>
        <dbReference type="EMBL" id="MBT1699529.1"/>
    </source>
</evidence>